<dbReference type="Proteomes" id="UP000239649">
    <property type="component" value="Unassembled WGS sequence"/>
</dbReference>
<dbReference type="AlphaFoldDB" id="A0A2P6V9Z6"/>
<organism evidence="2 3">
    <name type="scientific">Micractinium conductrix</name>
    <dbReference type="NCBI Taxonomy" id="554055"/>
    <lineage>
        <taxon>Eukaryota</taxon>
        <taxon>Viridiplantae</taxon>
        <taxon>Chlorophyta</taxon>
        <taxon>core chlorophytes</taxon>
        <taxon>Trebouxiophyceae</taxon>
        <taxon>Chlorellales</taxon>
        <taxon>Chlorellaceae</taxon>
        <taxon>Chlorella clade</taxon>
        <taxon>Micractinium</taxon>
    </lineage>
</organism>
<dbReference type="GO" id="GO:0022857">
    <property type="term" value="F:transmembrane transporter activity"/>
    <property type="evidence" value="ECO:0007669"/>
    <property type="project" value="InterPro"/>
</dbReference>
<dbReference type="InterPro" id="IPR036259">
    <property type="entry name" value="MFS_trans_sf"/>
</dbReference>
<reference evidence="2 3" key="1">
    <citation type="journal article" date="2018" name="Plant J.">
        <title>Genome sequences of Chlorella sorokiniana UTEX 1602 and Micractinium conductrix SAG 241.80: implications to maltose excretion by a green alga.</title>
        <authorList>
            <person name="Arriola M.B."/>
            <person name="Velmurugan N."/>
            <person name="Zhang Y."/>
            <person name="Plunkett M.H."/>
            <person name="Hondzo H."/>
            <person name="Barney B.M."/>
        </authorList>
    </citation>
    <scope>NUCLEOTIDE SEQUENCE [LARGE SCALE GENOMIC DNA]</scope>
    <source>
        <strain evidence="2 3">SAG 241.80</strain>
    </source>
</reference>
<evidence type="ECO:0000313" key="2">
    <source>
        <dbReference type="EMBL" id="PSC70910.1"/>
    </source>
</evidence>
<protein>
    <submittedName>
        <fullName evidence="2">MFS transporter</fullName>
    </submittedName>
</protein>
<keyword evidence="1" id="KW-0472">Membrane</keyword>
<gene>
    <name evidence="2" type="ORF">C2E20_5694</name>
</gene>
<feature type="transmembrane region" description="Helical" evidence="1">
    <location>
        <begin position="341"/>
        <end position="362"/>
    </location>
</feature>
<feature type="transmembrane region" description="Helical" evidence="1">
    <location>
        <begin position="464"/>
        <end position="485"/>
    </location>
</feature>
<evidence type="ECO:0000256" key="1">
    <source>
        <dbReference type="SAM" id="Phobius"/>
    </source>
</evidence>
<dbReference type="OrthoDB" id="512088at2759"/>
<feature type="transmembrane region" description="Helical" evidence="1">
    <location>
        <begin position="506"/>
        <end position="528"/>
    </location>
</feature>
<dbReference type="PANTHER" id="PTHR23518">
    <property type="entry name" value="C-METHYLTRANSFERASE"/>
    <property type="match status" value="1"/>
</dbReference>
<accession>A0A2P6V9Z6</accession>
<name>A0A2P6V9Z6_9CHLO</name>
<dbReference type="SUPFAM" id="SSF103473">
    <property type="entry name" value="MFS general substrate transporter"/>
    <property type="match status" value="1"/>
</dbReference>
<feature type="transmembrane region" description="Helical" evidence="1">
    <location>
        <begin position="247"/>
        <end position="264"/>
    </location>
</feature>
<keyword evidence="3" id="KW-1185">Reference proteome</keyword>
<feature type="transmembrane region" description="Helical" evidence="1">
    <location>
        <begin position="271"/>
        <end position="293"/>
    </location>
</feature>
<comment type="caution">
    <text evidence="2">The sequence shown here is derived from an EMBL/GenBank/DDBJ whole genome shotgun (WGS) entry which is preliminary data.</text>
</comment>
<proteinExistence type="predicted"/>
<dbReference type="Gene3D" id="1.20.1250.20">
    <property type="entry name" value="MFS general substrate transporter like domains"/>
    <property type="match status" value="1"/>
</dbReference>
<sequence length="543" mass="55793">MSVTAAAYCMHRAAPCFLRGHQLAAPAPPPVPPPLHCRPCRRQQLLAPMPGRQQLPLPAALKAAASAAAALDDGQQQAAAAEQQKTGWLGVFHPLSDPALNSKLLMLCTAQMLSSVATLLHDTYLPLFMSEVLHMSNTRMGNLHGLLQFLARASGVVSGRLADVLSPARMVILGMGLTALVCKPAFALCGSVHVALGTAACLTWITYAKILDRIVKGVRESPSKALVGELAHQSGDSAAAAFSVRQALSTLGMLLGSGAAAAAFQATGRSYTATFALSVVPALAGLALVVAAFGGDAKAAASARREQATARAAGGGEGEGVAALSLSDKARVLWTALPRGYWQALATTCILYLARFDVAFITVHASSVMDRARLPMLTLFSMAPVVALAAPMGHHAKQSVASRNTVLVLGCLTLIAGDLCYALIPSTLGMIAGSTCVGIHMAMTQGVLFGLLSSYIPAQPLPGLGRIAGTAWSLTDLVLGVALAYSNSLAGRLCDLTVQRGMGATGCFLGGSVISGLAIVALLLFTAFGDLGKDPVASVQKAA</sequence>
<keyword evidence="1" id="KW-1133">Transmembrane helix</keyword>
<feature type="transmembrane region" description="Helical" evidence="1">
    <location>
        <begin position="374"/>
        <end position="393"/>
    </location>
</feature>
<evidence type="ECO:0000313" key="3">
    <source>
        <dbReference type="Proteomes" id="UP000239649"/>
    </source>
</evidence>
<dbReference type="PANTHER" id="PTHR23518:SF2">
    <property type="entry name" value="MAJOR FACILITATOR SUPERFAMILY TRANSPORTER"/>
    <property type="match status" value="1"/>
</dbReference>
<dbReference type="Pfam" id="PF07690">
    <property type="entry name" value="MFS_1"/>
    <property type="match status" value="1"/>
</dbReference>
<keyword evidence="1" id="KW-0812">Transmembrane</keyword>
<dbReference type="EMBL" id="LHPF02000017">
    <property type="protein sequence ID" value="PSC70910.1"/>
    <property type="molecule type" value="Genomic_DNA"/>
</dbReference>
<dbReference type="InterPro" id="IPR011701">
    <property type="entry name" value="MFS"/>
</dbReference>
<feature type="transmembrane region" description="Helical" evidence="1">
    <location>
        <begin position="436"/>
        <end position="458"/>
    </location>
</feature>
<feature type="transmembrane region" description="Helical" evidence="1">
    <location>
        <begin position="405"/>
        <end position="424"/>
    </location>
</feature>